<name>A0A9E8Z917_9CYAN</name>
<dbReference type="Proteomes" id="UP001163152">
    <property type="component" value="Chromosome"/>
</dbReference>
<dbReference type="Pfam" id="PF01124">
    <property type="entry name" value="MAPEG"/>
    <property type="match status" value="1"/>
</dbReference>
<keyword evidence="4 5" id="KW-0472">Membrane</keyword>
<evidence type="ECO:0000256" key="2">
    <source>
        <dbReference type="ARBA" id="ARBA00022692"/>
    </source>
</evidence>
<dbReference type="SUPFAM" id="SSF161084">
    <property type="entry name" value="MAPEG domain-like"/>
    <property type="match status" value="1"/>
</dbReference>
<keyword evidence="3 5" id="KW-1133">Transmembrane helix</keyword>
<comment type="subcellular location">
    <subcellularLocation>
        <location evidence="1">Membrane</location>
    </subcellularLocation>
</comment>
<evidence type="ECO:0000256" key="1">
    <source>
        <dbReference type="ARBA" id="ARBA00004370"/>
    </source>
</evidence>
<keyword evidence="7" id="KW-1185">Reference proteome</keyword>
<dbReference type="InterPro" id="IPR023352">
    <property type="entry name" value="MAPEG-like_dom_sf"/>
</dbReference>
<dbReference type="EMBL" id="CP113797">
    <property type="protein sequence ID" value="WAL58753.1"/>
    <property type="molecule type" value="Genomic_DNA"/>
</dbReference>
<gene>
    <name evidence="6" type="ORF">OXH18_16420</name>
</gene>
<feature type="transmembrane region" description="Helical" evidence="5">
    <location>
        <begin position="12"/>
        <end position="33"/>
    </location>
</feature>
<dbReference type="InterPro" id="IPR001129">
    <property type="entry name" value="Membr-assoc_MAPEG"/>
</dbReference>
<dbReference type="Gene3D" id="1.20.120.550">
    <property type="entry name" value="Membrane associated eicosanoid/glutathione metabolism-like domain"/>
    <property type="match status" value="1"/>
</dbReference>
<dbReference type="AlphaFoldDB" id="A0A9E8Z917"/>
<feature type="transmembrane region" description="Helical" evidence="5">
    <location>
        <begin position="120"/>
        <end position="139"/>
    </location>
</feature>
<evidence type="ECO:0000313" key="7">
    <source>
        <dbReference type="Proteomes" id="UP001163152"/>
    </source>
</evidence>
<organism evidence="6 7">
    <name type="scientific">Thermocoleostomius sinensis A174</name>
    <dbReference type="NCBI Taxonomy" id="2016057"/>
    <lineage>
        <taxon>Bacteria</taxon>
        <taxon>Bacillati</taxon>
        <taxon>Cyanobacteriota</taxon>
        <taxon>Cyanophyceae</taxon>
        <taxon>Oculatellales</taxon>
        <taxon>Oculatellaceae</taxon>
        <taxon>Thermocoleostomius</taxon>
    </lineage>
</organism>
<dbReference type="GO" id="GO:0016020">
    <property type="term" value="C:membrane"/>
    <property type="evidence" value="ECO:0007669"/>
    <property type="project" value="UniProtKB-SubCell"/>
</dbReference>
<protein>
    <submittedName>
        <fullName evidence="6">MAPEG family protein</fullName>
    </submittedName>
</protein>
<proteinExistence type="predicted"/>
<evidence type="ECO:0000256" key="4">
    <source>
        <dbReference type="ARBA" id="ARBA00023136"/>
    </source>
</evidence>
<evidence type="ECO:0000313" key="6">
    <source>
        <dbReference type="EMBL" id="WAL58753.1"/>
    </source>
</evidence>
<keyword evidence="2 5" id="KW-0812">Transmembrane</keyword>
<dbReference type="RefSeq" id="WP_268608183.1">
    <property type="nucleotide sequence ID" value="NZ_CP113797.1"/>
</dbReference>
<sequence length="143" mass="15327">MEFLQQLSVPSTLIYGIAIAGILVYLPFLLVAAGRLQAGYDRAAMAAPRAMFDKLPGYAQRATWAHQNSFESFALFTAAALMAYVTGVEAPIAATAVLVYIVARLLYSVFYIANAPILRSLMFATGSLCIGTLVVLALLRTSS</sequence>
<reference evidence="6" key="1">
    <citation type="submission" date="2022-12" db="EMBL/GenBank/DDBJ databases">
        <title>Polyphasic identification of a Novel Hot-Spring Cyanobacterium Ocullathermofonsia sinensis gen nov. sp. nov. and Genomic Insights on its Adaptations to the Thermal Habitat.</title>
        <authorList>
            <person name="Daroch M."/>
            <person name="Tang J."/>
            <person name="Jiang Y."/>
        </authorList>
    </citation>
    <scope>NUCLEOTIDE SEQUENCE</scope>
    <source>
        <strain evidence="6">PKUAC-SCTA174</strain>
    </source>
</reference>
<accession>A0A9E8Z917</accession>
<dbReference type="PANTHER" id="PTHR35371">
    <property type="entry name" value="INNER MEMBRANE PROTEIN"/>
    <property type="match status" value="1"/>
</dbReference>
<evidence type="ECO:0000256" key="5">
    <source>
        <dbReference type="SAM" id="Phobius"/>
    </source>
</evidence>
<dbReference type="KEGG" id="tsin:OXH18_16420"/>
<dbReference type="PANTHER" id="PTHR35371:SF1">
    <property type="entry name" value="BLR7753 PROTEIN"/>
    <property type="match status" value="1"/>
</dbReference>
<evidence type="ECO:0000256" key="3">
    <source>
        <dbReference type="ARBA" id="ARBA00022989"/>
    </source>
</evidence>